<keyword evidence="4" id="KW-0813">Transport</keyword>
<dbReference type="InterPro" id="IPR035906">
    <property type="entry name" value="MetI-like_sf"/>
</dbReference>
<feature type="transmembrane region" description="Helical" evidence="10">
    <location>
        <begin position="24"/>
        <end position="49"/>
    </location>
</feature>
<feature type="transmembrane region" description="Helical" evidence="10">
    <location>
        <begin position="80"/>
        <end position="106"/>
    </location>
</feature>
<dbReference type="NCBIfam" id="TIGR00974">
    <property type="entry name" value="3a0107s02c"/>
    <property type="match status" value="1"/>
</dbReference>
<sequence length="297" mass="31814">MNAVAATSRPESPVARRLYTRRALVNRLALVLSCAAALFGLFFLFWILWTTVSRGMAGINLALFTQMTPPPMEEGGLLNAFFGSAVMCVLAILIGTPLGIAAGTWLAEYAGARRIGTVIRFVNDILLSAPSIVLGLFVYTIVVAQMGGSFSALAGAIALAFIVLPVVVRTTDEMLRLVPSQMREAALSLGIPQWKVIAQVLYRSASAGIVTGILLALARISGETAPLLFTAFGNQYWSTDLTRPMASVPVVMNQFAGSPYESWQVLAWAGALVLTAFVLLLSLLARAILLRNKISHD</sequence>
<evidence type="ECO:0000256" key="6">
    <source>
        <dbReference type="ARBA" id="ARBA00022592"/>
    </source>
</evidence>
<dbReference type="InterPro" id="IPR051408">
    <property type="entry name" value="Phosphate_transprt_permease"/>
</dbReference>
<evidence type="ECO:0000313" key="12">
    <source>
        <dbReference type="EMBL" id="PZQ19459.1"/>
    </source>
</evidence>
<dbReference type="GO" id="GO:0005315">
    <property type="term" value="F:phosphate transmembrane transporter activity"/>
    <property type="evidence" value="ECO:0007669"/>
    <property type="project" value="InterPro"/>
</dbReference>
<dbReference type="AlphaFoldDB" id="A0A2W5KTR1"/>
<dbReference type="Pfam" id="PF00528">
    <property type="entry name" value="BPD_transp_1"/>
    <property type="match status" value="1"/>
</dbReference>
<dbReference type="EMBL" id="QFPO01000002">
    <property type="protein sequence ID" value="PZQ19459.1"/>
    <property type="molecule type" value="Genomic_DNA"/>
</dbReference>
<keyword evidence="7 10" id="KW-0812">Transmembrane</keyword>
<dbReference type="PROSITE" id="PS50928">
    <property type="entry name" value="ABC_TM1"/>
    <property type="match status" value="1"/>
</dbReference>
<feature type="transmembrane region" description="Helical" evidence="10">
    <location>
        <begin position="265"/>
        <end position="289"/>
    </location>
</feature>
<feature type="domain" description="ABC transmembrane type-1" evidence="11">
    <location>
        <begin position="81"/>
        <end position="285"/>
    </location>
</feature>
<evidence type="ECO:0000256" key="1">
    <source>
        <dbReference type="ARBA" id="ARBA00004651"/>
    </source>
</evidence>
<feature type="transmembrane region" description="Helical" evidence="10">
    <location>
        <begin position="200"/>
        <end position="220"/>
    </location>
</feature>
<protein>
    <recommendedName>
        <fullName evidence="3 10">Phosphate transport system permease protein PstA</fullName>
    </recommendedName>
</protein>
<comment type="caution">
    <text evidence="12">The sequence shown here is derived from an EMBL/GenBank/DDBJ whole genome shotgun (WGS) entry which is preliminary data.</text>
</comment>
<dbReference type="CDD" id="cd06261">
    <property type="entry name" value="TM_PBP2"/>
    <property type="match status" value="1"/>
</dbReference>
<keyword evidence="6" id="KW-0592">Phosphate transport</keyword>
<evidence type="ECO:0000256" key="10">
    <source>
        <dbReference type="RuleBase" id="RU363043"/>
    </source>
</evidence>
<evidence type="ECO:0000256" key="2">
    <source>
        <dbReference type="ARBA" id="ARBA00007069"/>
    </source>
</evidence>
<dbReference type="Gene3D" id="1.10.3720.10">
    <property type="entry name" value="MetI-like"/>
    <property type="match status" value="1"/>
</dbReference>
<feature type="transmembrane region" description="Helical" evidence="10">
    <location>
        <begin position="118"/>
        <end position="142"/>
    </location>
</feature>
<proteinExistence type="inferred from homology"/>
<evidence type="ECO:0000256" key="5">
    <source>
        <dbReference type="ARBA" id="ARBA00022475"/>
    </source>
</evidence>
<dbReference type="PANTHER" id="PTHR42922">
    <property type="entry name" value="PHOSPHATE TRANSPORT SYSTEM PERMEASE PROTEIN PSTA"/>
    <property type="match status" value="1"/>
</dbReference>
<accession>A0A2W5KTR1</accession>
<comment type="subcellular location">
    <subcellularLocation>
        <location evidence="10">Cell inner membrane</location>
        <topology evidence="10">Multi-pass membrane protein</topology>
    </subcellularLocation>
    <subcellularLocation>
        <location evidence="1">Cell membrane</location>
        <topology evidence="1">Multi-pass membrane protein</topology>
    </subcellularLocation>
</comment>
<organism evidence="12 13">
    <name type="scientific">Rhodanobacter denitrificans</name>
    <dbReference type="NCBI Taxonomy" id="666685"/>
    <lineage>
        <taxon>Bacteria</taxon>
        <taxon>Pseudomonadati</taxon>
        <taxon>Pseudomonadota</taxon>
        <taxon>Gammaproteobacteria</taxon>
        <taxon>Lysobacterales</taxon>
        <taxon>Rhodanobacteraceae</taxon>
        <taxon>Rhodanobacter</taxon>
    </lineage>
</organism>
<evidence type="ECO:0000256" key="8">
    <source>
        <dbReference type="ARBA" id="ARBA00022989"/>
    </source>
</evidence>
<keyword evidence="8 10" id="KW-1133">Transmembrane helix</keyword>
<dbReference type="InterPro" id="IPR000515">
    <property type="entry name" value="MetI-like"/>
</dbReference>
<dbReference type="SUPFAM" id="SSF161098">
    <property type="entry name" value="MetI-like"/>
    <property type="match status" value="1"/>
</dbReference>
<evidence type="ECO:0000256" key="4">
    <source>
        <dbReference type="ARBA" id="ARBA00022448"/>
    </source>
</evidence>
<evidence type="ECO:0000259" key="11">
    <source>
        <dbReference type="PROSITE" id="PS50928"/>
    </source>
</evidence>
<evidence type="ECO:0000256" key="9">
    <source>
        <dbReference type="ARBA" id="ARBA00023136"/>
    </source>
</evidence>
<gene>
    <name evidence="12" type="primary">pstA</name>
    <name evidence="12" type="ORF">DI564_01770</name>
</gene>
<keyword evidence="9 10" id="KW-0472">Membrane</keyword>
<dbReference type="PANTHER" id="PTHR42922:SF1">
    <property type="entry name" value="PHOSPHATE TRANSPORT SYSTEM PERMEASE PROTEIN PSTA"/>
    <property type="match status" value="1"/>
</dbReference>
<dbReference type="GO" id="GO:0035435">
    <property type="term" value="P:phosphate ion transmembrane transport"/>
    <property type="evidence" value="ECO:0007669"/>
    <property type="project" value="InterPro"/>
</dbReference>
<dbReference type="Proteomes" id="UP000249046">
    <property type="component" value="Unassembled WGS sequence"/>
</dbReference>
<evidence type="ECO:0000313" key="13">
    <source>
        <dbReference type="Proteomes" id="UP000249046"/>
    </source>
</evidence>
<feature type="transmembrane region" description="Helical" evidence="10">
    <location>
        <begin position="148"/>
        <end position="168"/>
    </location>
</feature>
<evidence type="ECO:0000256" key="7">
    <source>
        <dbReference type="ARBA" id="ARBA00022692"/>
    </source>
</evidence>
<keyword evidence="5 10" id="KW-1003">Cell membrane</keyword>
<name>A0A2W5KTR1_9GAMM</name>
<dbReference type="GO" id="GO:0005886">
    <property type="term" value="C:plasma membrane"/>
    <property type="evidence" value="ECO:0007669"/>
    <property type="project" value="UniProtKB-SubCell"/>
</dbReference>
<evidence type="ECO:0000256" key="3">
    <source>
        <dbReference type="ARBA" id="ARBA00016864"/>
    </source>
</evidence>
<dbReference type="InterPro" id="IPR005672">
    <property type="entry name" value="Phosphate_PstA"/>
</dbReference>
<comment type="similarity">
    <text evidence="2 10">Belongs to the binding-protein-dependent transport system permease family. CysTW subfamily.</text>
</comment>
<reference evidence="12 13" key="1">
    <citation type="submission" date="2017-08" db="EMBL/GenBank/DDBJ databases">
        <title>Infants hospitalized years apart are colonized by the same room-sourced microbial strains.</title>
        <authorList>
            <person name="Brooks B."/>
            <person name="Olm M.R."/>
            <person name="Firek B.A."/>
            <person name="Baker R."/>
            <person name="Thomas B.C."/>
            <person name="Morowitz M.J."/>
            <person name="Banfield J.F."/>
        </authorList>
    </citation>
    <scope>NUCLEOTIDE SEQUENCE [LARGE SCALE GENOMIC DNA]</scope>
    <source>
        <strain evidence="12">S2_005_003_R2_42</strain>
    </source>
</reference>